<reference evidence="1 2" key="1">
    <citation type="journal article" date="2022" name="Nat. Plants">
        <title>Genomes of leafy and leafless Platanthera orchids illuminate the evolution of mycoheterotrophy.</title>
        <authorList>
            <person name="Li M.H."/>
            <person name="Liu K.W."/>
            <person name="Li Z."/>
            <person name="Lu H.C."/>
            <person name="Ye Q.L."/>
            <person name="Zhang D."/>
            <person name="Wang J.Y."/>
            <person name="Li Y.F."/>
            <person name="Zhong Z.M."/>
            <person name="Liu X."/>
            <person name="Yu X."/>
            <person name="Liu D.K."/>
            <person name="Tu X.D."/>
            <person name="Liu B."/>
            <person name="Hao Y."/>
            <person name="Liao X.Y."/>
            <person name="Jiang Y.T."/>
            <person name="Sun W.H."/>
            <person name="Chen J."/>
            <person name="Chen Y.Q."/>
            <person name="Ai Y."/>
            <person name="Zhai J.W."/>
            <person name="Wu S.S."/>
            <person name="Zhou Z."/>
            <person name="Hsiao Y.Y."/>
            <person name="Wu W.L."/>
            <person name="Chen Y.Y."/>
            <person name="Lin Y.F."/>
            <person name="Hsu J.L."/>
            <person name="Li C.Y."/>
            <person name="Wang Z.W."/>
            <person name="Zhao X."/>
            <person name="Zhong W.Y."/>
            <person name="Ma X.K."/>
            <person name="Ma L."/>
            <person name="Huang J."/>
            <person name="Chen G.Z."/>
            <person name="Huang M.Z."/>
            <person name="Huang L."/>
            <person name="Peng D.H."/>
            <person name="Luo Y.B."/>
            <person name="Zou S.Q."/>
            <person name="Chen S.P."/>
            <person name="Lan S."/>
            <person name="Tsai W.C."/>
            <person name="Van de Peer Y."/>
            <person name="Liu Z.J."/>
        </authorList>
    </citation>
    <scope>NUCLEOTIDE SEQUENCE [LARGE SCALE GENOMIC DNA]</scope>
    <source>
        <strain evidence="1">Lor288</strain>
    </source>
</reference>
<comment type="caution">
    <text evidence="1">The sequence shown here is derived from an EMBL/GenBank/DDBJ whole genome shotgun (WGS) entry which is preliminary data.</text>
</comment>
<sequence length="225" mass="25225">MIQDDTSTLIGNKNPPGFNGMADAEVERRLKGVNRIGQSIPPIADNFDTRAAVPSGPTVMTPTPGRDDNLFKSSKLPKVEQEIVSFLADERQDAHYYLPLSPAVENGKHVSVSTSLPSWKRGKVTRHAGAVRYDCSGRKNLKEMRDIPVQKLPAMVAQAQVRITVMSHFMGCQLRRSLKETKSLYEELEKVYDPKNPKFIKEVFKHCKDTCEDTLNWLGARDGLK</sequence>
<keyword evidence="2" id="KW-1185">Reference proteome</keyword>
<organism evidence="1 2">
    <name type="scientific">Platanthera guangdongensis</name>
    <dbReference type="NCBI Taxonomy" id="2320717"/>
    <lineage>
        <taxon>Eukaryota</taxon>
        <taxon>Viridiplantae</taxon>
        <taxon>Streptophyta</taxon>
        <taxon>Embryophyta</taxon>
        <taxon>Tracheophyta</taxon>
        <taxon>Spermatophyta</taxon>
        <taxon>Magnoliopsida</taxon>
        <taxon>Liliopsida</taxon>
        <taxon>Asparagales</taxon>
        <taxon>Orchidaceae</taxon>
        <taxon>Orchidoideae</taxon>
        <taxon>Orchideae</taxon>
        <taxon>Orchidinae</taxon>
        <taxon>Platanthera</taxon>
    </lineage>
</organism>
<proteinExistence type="predicted"/>
<dbReference type="EMBL" id="JBBWWR010000017">
    <property type="protein sequence ID" value="KAK8945808.1"/>
    <property type="molecule type" value="Genomic_DNA"/>
</dbReference>
<evidence type="ECO:0000313" key="2">
    <source>
        <dbReference type="Proteomes" id="UP001412067"/>
    </source>
</evidence>
<accession>A0ABR2LNC2</accession>
<protein>
    <submittedName>
        <fullName evidence="1">RNA polymerase II C-terminal domain phosphatase-like 1</fullName>
    </submittedName>
</protein>
<gene>
    <name evidence="1" type="primary">CPL1</name>
    <name evidence="1" type="ORF">KSP40_PGU019114</name>
</gene>
<dbReference type="Proteomes" id="UP001412067">
    <property type="component" value="Unassembled WGS sequence"/>
</dbReference>
<name>A0ABR2LNC2_9ASPA</name>
<evidence type="ECO:0000313" key="1">
    <source>
        <dbReference type="EMBL" id="KAK8945808.1"/>
    </source>
</evidence>